<dbReference type="AlphaFoldDB" id="A0A0K2VJQ7"/>
<reference evidence="1" key="1">
    <citation type="submission" date="2014-05" db="EMBL/GenBank/DDBJ databases">
        <authorList>
            <person name="Chronopoulou M."/>
        </authorList>
    </citation>
    <scope>NUCLEOTIDE SEQUENCE</scope>
    <source>
        <tissue evidence="1">Whole organism</tissue>
    </source>
</reference>
<accession>A0A0K2VJQ7</accession>
<feature type="non-terminal residue" evidence="1">
    <location>
        <position position="1"/>
    </location>
</feature>
<sequence>DFRNYSLFGFLWIDLNKLNCVNNETIYVSEVFFGYLLNAQFFTEIQLSILTNLFLLI</sequence>
<name>A0A0K2VJQ7_LEPSM</name>
<proteinExistence type="predicted"/>
<organism evidence="1">
    <name type="scientific">Lepeophtheirus salmonis</name>
    <name type="common">Salmon louse</name>
    <name type="synonym">Caligus salmonis</name>
    <dbReference type="NCBI Taxonomy" id="72036"/>
    <lineage>
        <taxon>Eukaryota</taxon>
        <taxon>Metazoa</taxon>
        <taxon>Ecdysozoa</taxon>
        <taxon>Arthropoda</taxon>
        <taxon>Crustacea</taxon>
        <taxon>Multicrustacea</taxon>
        <taxon>Hexanauplia</taxon>
        <taxon>Copepoda</taxon>
        <taxon>Siphonostomatoida</taxon>
        <taxon>Caligidae</taxon>
        <taxon>Lepeophtheirus</taxon>
    </lineage>
</organism>
<evidence type="ECO:0000313" key="1">
    <source>
        <dbReference type="EMBL" id="CDW50226.1"/>
    </source>
</evidence>
<dbReference type="EMBL" id="HACA01032865">
    <property type="protein sequence ID" value="CDW50226.1"/>
    <property type="molecule type" value="Transcribed_RNA"/>
</dbReference>
<protein>
    <submittedName>
        <fullName evidence="1">Uncharacterized protein</fullName>
    </submittedName>
</protein>